<gene>
    <name evidence="1" type="ORF">BJF96_g614</name>
</gene>
<protein>
    <submittedName>
        <fullName evidence="1">Uncharacterized protein</fullName>
    </submittedName>
</protein>
<dbReference type="EMBL" id="MPSH01000001">
    <property type="protein sequence ID" value="PNH36644.1"/>
    <property type="molecule type" value="Genomic_DNA"/>
</dbReference>
<accession>A0AA45ARU1</accession>
<reference evidence="1 2" key="1">
    <citation type="submission" date="2017-12" db="EMBL/GenBank/DDBJ databases">
        <title>Comparative genomics yields insights into virulence evolution of Verticillium dahliae.</title>
        <authorList>
            <person name="Fan R."/>
            <person name="Armitage A.D."/>
            <person name="Cascant-Lopez E."/>
            <person name="Sobczyk M."/>
            <person name="Cockerton H.M."/>
            <person name="Harrison R.J."/>
        </authorList>
    </citation>
    <scope>NUCLEOTIDE SEQUENCE [LARGE SCALE GENOMIC DNA]</scope>
    <source>
        <strain evidence="1 2">12008</strain>
    </source>
</reference>
<evidence type="ECO:0000313" key="2">
    <source>
        <dbReference type="Proteomes" id="UP000236305"/>
    </source>
</evidence>
<comment type="caution">
    <text evidence="1">The sequence shown here is derived from an EMBL/GenBank/DDBJ whole genome shotgun (WGS) entry which is preliminary data.</text>
</comment>
<dbReference type="Proteomes" id="UP000236305">
    <property type="component" value="Unassembled WGS sequence"/>
</dbReference>
<dbReference type="AlphaFoldDB" id="A0AA45ARU1"/>
<name>A0AA45ARU1_VERDA</name>
<sequence length="105" mass="11952">MCWRTYRRFRCGHKRYAAPDYCPDATYNRRTAKYSMCSGARSITAVADESLCDKPECYLRDLRRNGWTCCQCGEQGNRMDGCIGPPEGGSDCPHVLCLQCTYSQN</sequence>
<organism evidence="1 2">
    <name type="scientific">Verticillium dahliae</name>
    <name type="common">Verticillium wilt</name>
    <dbReference type="NCBI Taxonomy" id="27337"/>
    <lineage>
        <taxon>Eukaryota</taxon>
        <taxon>Fungi</taxon>
        <taxon>Dikarya</taxon>
        <taxon>Ascomycota</taxon>
        <taxon>Pezizomycotina</taxon>
        <taxon>Sordariomycetes</taxon>
        <taxon>Hypocreomycetidae</taxon>
        <taxon>Glomerellales</taxon>
        <taxon>Plectosphaerellaceae</taxon>
        <taxon>Verticillium</taxon>
    </lineage>
</organism>
<proteinExistence type="predicted"/>
<evidence type="ECO:0000313" key="1">
    <source>
        <dbReference type="EMBL" id="PNH36644.1"/>
    </source>
</evidence>